<dbReference type="AlphaFoldDB" id="N6VYN3"/>
<name>N6VYN3_9EURY</name>
<protein>
    <submittedName>
        <fullName evidence="1">CRISPR-associated protein, Csx11 family</fullName>
    </submittedName>
</protein>
<keyword evidence="2" id="KW-1185">Reference proteome</keyword>
<evidence type="ECO:0000313" key="2">
    <source>
        <dbReference type="Proteomes" id="UP000053695"/>
    </source>
</evidence>
<proteinExistence type="predicted"/>
<dbReference type="Proteomes" id="UP000053695">
    <property type="component" value="Unassembled WGS sequence"/>
</dbReference>
<dbReference type="EMBL" id="APMM01000021">
    <property type="protein sequence ID" value="ENN96237.1"/>
    <property type="molecule type" value="Genomic_DNA"/>
</dbReference>
<accession>N6VYN3</accession>
<dbReference type="RefSeq" id="WP_004591063.1">
    <property type="nucleotide sequence ID" value="NZ_APMM01000021.1"/>
</dbReference>
<organism evidence="1 2">
    <name type="scientific">Methanocaldococcus villosus KIN24-T80</name>
    <dbReference type="NCBI Taxonomy" id="1069083"/>
    <lineage>
        <taxon>Archaea</taxon>
        <taxon>Methanobacteriati</taxon>
        <taxon>Methanobacteriota</taxon>
        <taxon>Methanomada group</taxon>
        <taxon>Methanococci</taxon>
        <taxon>Methanococcales</taxon>
        <taxon>Methanocaldococcaceae</taxon>
        <taxon>Methanocaldococcus</taxon>
    </lineage>
</organism>
<reference evidence="1 2" key="1">
    <citation type="journal article" date="2013" name="Genome Announc.">
        <title>Draft Genome Sequence of a Highly Flagellated, Fast-Swimming Archaeon, Methanocaldococcus villosus Strain KIN24-T80 (DSM 22612).</title>
        <authorList>
            <person name="Thennarasu S."/>
            <person name="Polireddy D."/>
            <person name="Antony A."/>
            <person name="Yada M.R."/>
            <person name="Algarawi S."/>
            <person name="Sivakumar N."/>
        </authorList>
    </citation>
    <scope>NUCLEOTIDE SEQUENCE [LARGE SCALE GENOMIC DNA]</scope>
    <source>
        <strain evidence="1 2">KIN24-T80</strain>
    </source>
</reference>
<dbReference type="OrthoDB" id="137774at2157"/>
<comment type="caution">
    <text evidence="1">The sequence shown here is derived from an EMBL/GenBank/DDBJ whole genome shotgun (WGS) entry which is preliminary data.</text>
</comment>
<evidence type="ECO:0000313" key="1">
    <source>
        <dbReference type="EMBL" id="ENN96237.1"/>
    </source>
</evidence>
<gene>
    <name evidence="1" type="ORF">J422_03423</name>
</gene>
<sequence length="64" mass="7498">MELEGEGLLFWAEKQGNKARIYLISSIRDFLKRFGNEEIRKALKNKDNEKLNSILSSKEEIKNI</sequence>